<feature type="transmembrane region" description="Helical" evidence="1">
    <location>
        <begin position="158"/>
        <end position="181"/>
    </location>
</feature>
<dbReference type="OrthoDB" id="7849442at2"/>
<protein>
    <submittedName>
        <fullName evidence="2">Uncharacterized protein</fullName>
    </submittedName>
</protein>
<feature type="transmembrane region" description="Helical" evidence="1">
    <location>
        <begin position="6"/>
        <end position="25"/>
    </location>
</feature>
<feature type="transmembrane region" description="Helical" evidence="1">
    <location>
        <begin position="127"/>
        <end position="146"/>
    </location>
</feature>
<evidence type="ECO:0000313" key="3">
    <source>
        <dbReference type="Proteomes" id="UP000186559"/>
    </source>
</evidence>
<evidence type="ECO:0000256" key="1">
    <source>
        <dbReference type="SAM" id="Phobius"/>
    </source>
</evidence>
<feature type="transmembrane region" description="Helical" evidence="1">
    <location>
        <begin position="88"/>
        <end position="107"/>
    </location>
</feature>
<dbReference type="KEGG" id="tpro:Ga0080559_TMP3722"/>
<dbReference type="Proteomes" id="UP000186559">
    <property type="component" value="Chromosome"/>
</dbReference>
<reference evidence="2 3" key="1">
    <citation type="submission" date="2016-03" db="EMBL/GenBank/DDBJ databases">
        <title>Deep-sea bacteria in the southern Pacific.</title>
        <authorList>
            <person name="Tang K."/>
        </authorList>
    </citation>
    <scope>NUCLEOTIDE SEQUENCE [LARGE SCALE GENOMIC DNA]</scope>
    <source>
        <strain evidence="2 3">JLT2016</strain>
    </source>
</reference>
<dbReference type="RefSeq" id="WP_083697852.1">
    <property type="nucleotide sequence ID" value="NZ_BMEW01000008.1"/>
</dbReference>
<dbReference type="AlphaFoldDB" id="A0A1U7D8S3"/>
<keyword evidence="1" id="KW-1133">Transmembrane helix</keyword>
<sequence length="195" mass="21097">MTSLQSYPVVILAYVLCHGLTALLITPLQNQLFPDVTLFASLLYLPHGVRVLSAWLLGWRAFPPLCLGAAASEVLFTPAEFGSITDPVLIASIAIGASSALVAFEVFRLVGRPLYAGRERRVDWRALLLVGVLASVLNSVGQAFVFSDRILPDHMASIVATYAAGDLLGLVVTTLGLMMVFRWMRIARQLNGASR</sequence>
<keyword evidence="1" id="KW-0472">Membrane</keyword>
<gene>
    <name evidence="2" type="ORF">Ga0080559_TMP3722</name>
</gene>
<evidence type="ECO:0000313" key="2">
    <source>
        <dbReference type="EMBL" id="APX24518.1"/>
    </source>
</evidence>
<name>A0A1U7D8S3_9RHOB</name>
<dbReference type="STRING" id="1229727.Ga0080559_TMP3722"/>
<organism evidence="2 3">
    <name type="scientific">Salipiger profundus</name>
    <dbReference type="NCBI Taxonomy" id="1229727"/>
    <lineage>
        <taxon>Bacteria</taxon>
        <taxon>Pseudomonadati</taxon>
        <taxon>Pseudomonadota</taxon>
        <taxon>Alphaproteobacteria</taxon>
        <taxon>Rhodobacterales</taxon>
        <taxon>Roseobacteraceae</taxon>
        <taxon>Salipiger</taxon>
    </lineage>
</organism>
<accession>A0A1U7D8S3</accession>
<proteinExistence type="predicted"/>
<keyword evidence="3" id="KW-1185">Reference proteome</keyword>
<keyword evidence="1" id="KW-0812">Transmembrane</keyword>
<dbReference type="EMBL" id="CP014796">
    <property type="protein sequence ID" value="APX24518.1"/>
    <property type="molecule type" value="Genomic_DNA"/>
</dbReference>